<name>A0ACD0P281_9BASI</name>
<sequence length="1404" mass="158683">MEVYVDKIPSWADQDEVEKALADAIHNEPVRRKGQGITNFAFIMPKSSSGKHRGYGFLTLPEFTTANRFLEKCAVGKKLHPVTLRGSVTLDFKMNGYGKVDLIERLLNQAYKSPEQRKELARKKERAAQKKQESQRRAREAEAESMRRTLEEREERRKQDEKARRLREKEDEEAHLEVKRWLEKQKEEEEKSKALMEEALCVNEAEPLIPKTSEVIGIAIKMGQLHLSKERRLGRLEKPGVWRSIQFGHVCEDGVFSIEDEEVLTKAMPAEFDEASQTMVFGDDHYSVKILYNSVLRWSVQETAVLFELERPATFVCDGKVASHWNFRKLPLDDPTVEERKKFRAALIGSTFRVTFDAHAKLDDFLLQGRRLLVRAGLPQKPRQCAKRNLFAKSFFEKCDATCQRLGIPLAFQFERLIRNGLLVPTHVPLLESMVSRSILERGEELTARLVLALSQRVKRFQMLKETGDLGQGPFDLKEIWCSEAKRMDKHEPVADLIPTGIGATFEVYHATVTPTRTLLSGPVVDTSNRVLRLFPYHSHHFIRVAFTDEDFDRFPVNRRDLRGTDSEEFARERIGGTLKEGIAIAGRRWDMLAWSSSSIGTHQCWFCTPFRDEEGKLWNAHLIRQALGDFSRVEMIPARYGARLSQAFSATAPTLQVSKEWIQEIDDIRSRSGHLFTDGVGQISPALMEKVWQKYVEVRLLTNGRGRGIRSGRVPSAIQIRIGGAKGVLCVNPTLEGMAIKLRPSMIKFDAPNHMDVEVATSSLVPLPTRLNRPLINALEDLGVDQERFVALQRLAVSDVEAARNSFMAASDLCRRYGYGTAFEAVQLFDRLHKLLDLRPDKLSTSGVMYRLISNAIAAALGDLKRKARIPTLGPTLIGVADEFDFLEKDEIFAQVEENEGSLRIVRGRVLIGRSPTIHPGDTRMINAVVPPEGHPLRQLRNVIVFSCKGDGRSLPSMLGGGDLDGDIYSLYEEPLLFPKRNHPPGQYKQLPSKTLNRPCMIEDLADFFTDFVINDQLGIVSHLHLQISDWSVRHSFDPACRKLAELHSQAVDYRKTGQAVRKKDLPNPSWRGRPDYLVQNDRAPDIYMSRRALGYLYREIAWKDTDMPLGPKQLHVPPEAAEADQDGQQHDFQMILSVIENKFPYIRPTKEELGPLQDRYRPLLVSFVYHLSRIAAWVPESRSNGEWLSEVEIILGALTTVTTSKTKRWQDKLQAATSELAPILKHELRAISAGGAPVVIQPTGAKHLDSQLRHQNFTSVDASSAAKQSVPEGAPKVRRHETNDLVAVSELDGHKPDWVKDRQDGEAAEEIAEKQKEQDDDGAFDPVVEDRALKGEAQSLYAATMLGATEHTSKSFGGDTFALVSLGALLEVIEQKEKRWDLICRLDNASRDSDEEKEIGSA</sequence>
<accession>A0ACD0P281</accession>
<proteinExistence type="predicted"/>
<dbReference type="Proteomes" id="UP000245626">
    <property type="component" value="Unassembled WGS sequence"/>
</dbReference>
<gene>
    <name evidence="1" type="ORF">IE53DRAFT_360980</name>
</gene>
<dbReference type="EMBL" id="KZ819790">
    <property type="protein sequence ID" value="PWN52218.1"/>
    <property type="molecule type" value="Genomic_DNA"/>
</dbReference>
<evidence type="ECO:0000313" key="1">
    <source>
        <dbReference type="EMBL" id="PWN52218.1"/>
    </source>
</evidence>
<organism evidence="1 2">
    <name type="scientific">Violaceomyces palustris</name>
    <dbReference type="NCBI Taxonomy" id="1673888"/>
    <lineage>
        <taxon>Eukaryota</taxon>
        <taxon>Fungi</taxon>
        <taxon>Dikarya</taxon>
        <taxon>Basidiomycota</taxon>
        <taxon>Ustilaginomycotina</taxon>
        <taxon>Ustilaginomycetes</taxon>
        <taxon>Violaceomycetales</taxon>
        <taxon>Violaceomycetaceae</taxon>
        <taxon>Violaceomyces</taxon>
    </lineage>
</organism>
<evidence type="ECO:0000313" key="2">
    <source>
        <dbReference type="Proteomes" id="UP000245626"/>
    </source>
</evidence>
<reference evidence="1 2" key="1">
    <citation type="journal article" date="2018" name="Mol. Biol. Evol.">
        <title>Broad Genomic Sampling Reveals a Smut Pathogenic Ancestry of the Fungal Clade Ustilaginomycotina.</title>
        <authorList>
            <person name="Kijpornyongpan T."/>
            <person name="Mondo S.J."/>
            <person name="Barry K."/>
            <person name="Sandor L."/>
            <person name="Lee J."/>
            <person name="Lipzen A."/>
            <person name="Pangilinan J."/>
            <person name="LaButti K."/>
            <person name="Hainaut M."/>
            <person name="Henrissat B."/>
            <person name="Grigoriev I.V."/>
            <person name="Spatafora J.W."/>
            <person name="Aime M.C."/>
        </authorList>
    </citation>
    <scope>NUCLEOTIDE SEQUENCE [LARGE SCALE GENOMIC DNA]</scope>
    <source>
        <strain evidence="1 2">SA 807</strain>
    </source>
</reference>
<keyword evidence="2" id="KW-1185">Reference proteome</keyword>
<protein>
    <submittedName>
        <fullName evidence="1">RdRP-domain-containing protein</fullName>
    </submittedName>
</protein>